<evidence type="ECO:0000313" key="17">
    <source>
        <dbReference type="Proteomes" id="UP000027135"/>
    </source>
</evidence>
<evidence type="ECO:0000256" key="10">
    <source>
        <dbReference type="ARBA" id="ARBA00023180"/>
    </source>
</evidence>
<keyword evidence="6 13" id="KW-1133">Transmembrane helix</keyword>
<dbReference type="InParanoid" id="A0A067R047"/>
<dbReference type="GO" id="GO:0005886">
    <property type="term" value="C:plasma membrane"/>
    <property type="evidence" value="ECO:0007669"/>
    <property type="project" value="UniProtKB-SubCell"/>
</dbReference>
<dbReference type="eggNOG" id="KOG1052">
    <property type="taxonomic scope" value="Eukaryota"/>
</dbReference>
<dbReference type="PANTHER" id="PTHR42643">
    <property type="entry name" value="IONOTROPIC RECEPTOR 20A-RELATED"/>
    <property type="match status" value="1"/>
</dbReference>
<evidence type="ECO:0000256" key="6">
    <source>
        <dbReference type="ARBA" id="ARBA00022989"/>
    </source>
</evidence>
<dbReference type="Proteomes" id="UP000027135">
    <property type="component" value="Unassembled WGS sequence"/>
</dbReference>
<comment type="subcellular location">
    <subcellularLocation>
        <location evidence="1">Cell membrane</location>
        <topology evidence="1">Multi-pass membrane protein</topology>
    </subcellularLocation>
</comment>
<evidence type="ECO:0000256" key="5">
    <source>
        <dbReference type="ARBA" id="ARBA00022692"/>
    </source>
</evidence>
<dbReference type="Pfam" id="PF10613">
    <property type="entry name" value="Lig_chan-Glu_bd"/>
    <property type="match status" value="1"/>
</dbReference>
<evidence type="ECO:0000256" key="14">
    <source>
        <dbReference type="SAM" id="SignalP"/>
    </source>
</evidence>
<dbReference type="GO" id="GO:0015276">
    <property type="term" value="F:ligand-gated monoatomic ion channel activity"/>
    <property type="evidence" value="ECO:0007669"/>
    <property type="project" value="InterPro"/>
</dbReference>
<evidence type="ECO:0000256" key="9">
    <source>
        <dbReference type="ARBA" id="ARBA00023170"/>
    </source>
</evidence>
<proteinExistence type="inferred from homology"/>
<evidence type="ECO:0000256" key="1">
    <source>
        <dbReference type="ARBA" id="ARBA00004651"/>
    </source>
</evidence>
<keyword evidence="11" id="KW-1071">Ligand-gated ion channel</keyword>
<evidence type="ECO:0000256" key="13">
    <source>
        <dbReference type="SAM" id="Phobius"/>
    </source>
</evidence>
<evidence type="ECO:0000256" key="3">
    <source>
        <dbReference type="ARBA" id="ARBA00022448"/>
    </source>
</evidence>
<keyword evidence="3" id="KW-0813">Transport</keyword>
<organism evidence="16 17">
    <name type="scientific">Zootermopsis nevadensis</name>
    <name type="common">Dampwood termite</name>
    <dbReference type="NCBI Taxonomy" id="136037"/>
    <lineage>
        <taxon>Eukaryota</taxon>
        <taxon>Metazoa</taxon>
        <taxon>Ecdysozoa</taxon>
        <taxon>Arthropoda</taxon>
        <taxon>Hexapoda</taxon>
        <taxon>Insecta</taxon>
        <taxon>Pterygota</taxon>
        <taxon>Neoptera</taxon>
        <taxon>Polyneoptera</taxon>
        <taxon>Dictyoptera</taxon>
        <taxon>Blattodea</taxon>
        <taxon>Blattoidea</taxon>
        <taxon>Termitoidae</taxon>
        <taxon>Termopsidae</taxon>
        <taxon>Zootermopsis</taxon>
    </lineage>
</organism>
<dbReference type="EMBL" id="KK853049">
    <property type="protein sequence ID" value="KDR12076.1"/>
    <property type="molecule type" value="Genomic_DNA"/>
</dbReference>
<evidence type="ECO:0000313" key="16">
    <source>
        <dbReference type="EMBL" id="KDR12076.1"/>
    </source>
</evidence>
<dbReference type="InterPro" id="IPR019594">
    <property type="entry name" value="Glu/Gly-bd"/>
</dbReference>
<feature type="transmembrane region" description="Helical" evidence="13">
    <location>
        <begin position="318"/>
        <end position="338"/>
    </location>
</feature>
<dbReference type="SMART" id="SM00918">
    <property type="entry name" value="Lig_chan-Glu_bd"/>
    <property type="match status" value="1"/>
</dbReference>
<feature type="chain" id="PRO_5001644555" description="Ionotropic glutamate receptor L-glutamate and glycine-binding domain-containing protein" evidence="14">
    <location>
        <begin position="24"/>
        <end position="620"/>
    </location>
</feature>
<keyword evidence="8 13" id="KW-0472">Membrane</keyword>
<feature type="signal peptide" evidence="14">
    <location>
        <begin position="1"/>
        <end position="23"/>
    </location>
</feature>
<feature type="domain" description="Ionotropic glutamate receptor L-glutamate and glycine-binding" evidence="15">
    <location>
        <begin position="196"/>
        <end position="265"/>
    </location>
</feature>
<dbReference type="OMA" id="VFFYELK"/>
<keyword evidence="14" id="KW-0732">Signal</keyword>
<dbReference type="Pfam" id="PF00060">
    <property type="entry name" value="Lig_chan"/>
    <property type="match status" value="1"/>
</dbReference>
<evidence type="ECO:0000256" key="8">
    <source>
        <dbReference type="ARBA" id="ARBA00023136"/>
    </source>
</evidence>
<gene>
    <name evidence="16" type="ORF">L798_13380</name>
</gene>
<evidence type="ECO:0000256" key="7">
    <source>
        <dbReference type="ARBA" id="ARBA00023065"/>
    </source>
</evidence>
<feature type="transmembrane region" description="Helical" evidence="13">
    <location>
        <begin position="579"/>
        <end position="600"/>
    </location>
</feature>
<keyword evidence="10" id="KW-0325">Glycoprotein</keyword>
<keyword evidence="7" id="KW-0406">Ion transport</keyword>
<dbReference type="SUPFAM" id="SSF53850">
    <property type="entry name" value="Periplasmic binding protein-like II"/>
    <property type="match status" value="1"/>
</dbReference>
<evidence type="ECO:0000259" key="15">
    <source>
        <dbReference type="SMART" id="SM00918"/>
    </source>
</evidence>
<comment type="similarity">
    <text evidence="2">Belongs to the glutamate-gated ion channel (TC 1.A.10.1) family.</text>
</comment>
<evidence type="ECO:0000256" key="12">
    <source>
        <dbReference type="ARBA" id="ARBA00023303"/>
    </source>
</evidence>
<dbReference type="InterPro" id="IPR052192">
    <property type="entry name" value="Insect_Ionotropic_Sensory_Rcpt"/>
</dbReference>
<dbReference type="InterPro" id="IPR001320">
    <property type="entry name" value="Iontro_rcpt_C"/>
</dbReference>
<feature type="non-terminal residue" evidence="16">
    <location>
        <position position="1"/>
    </location>
</feature>
<sequence>AWGGVFLHCSLILFTANFHSCNSLLDIEKFSFPSKSEIKFHVSLYLKLYSEFKCINFISLGEEAEDIGPDLYKTSLTPVVIGHNYIKFPCQGYFVLVDRKEENLDSLKYIHFRSQDNVIIFILNDDCPRGKFLDVRIFGESQVAVICSGTKSTYRLDTAGDLHIVSGSTNLFQDKTSSFKNYMGRFLTVSTFHCPPFSYGTGDGVTTSSYKGDSVLDGIEMKIFLEISKRLNFTWRLQEPPESNKWGQKFENGSWSGGILGALVEGKADLGFCFLWLVDPQASDVDITFPWNAVCNTFLVPRPQRLNQLSAVFLPFRFSLWVTISVATTITTTLLWFLTRLGSQSLQRDSEGRLSWGKCLLDMVGILTMANAKPSQNGSYNLRHLINSWAVFTLLITTAYSSGLVSHLTVPTYSEPLDSIGDLVKANIYWSATYYPAMENLFDVENPWHRRFIRKFQFFAKESSLARRRNHAVIGYALEGKIPYFLEGAPLYADELADLRVMRECISRYFVSFGLAKNSPYTTAFNEVLVRLIEAGIVQHWKESVVYRRVDPAMSNLFADYLNYNKGPKMLKMENIQGAFLLLGAGILICILVLFVELSLQWMSKIYTAMLTIVPTLDST</sequence>
<dbReference type="GO" id="GO:0050906">
    <property type="term" value="P:detection of stimulus involved in sensory perception"/>
    <property type="evidence" value="ECO:0007669"/>
    <property type="project" value="UniProtKB-ARBA"/>
</dbReference>
<accession>A0A067R047</accession>
<dbReference type="STRING" id="136037.A0A067R047"/>
<evidence type="ECO:0000256" key="2">
    <source>
        <dbReference type="ARBA" id="ARBA00008685"/>
    </source>
</evidence>
<dbReference type="Gene3D" id="1.10.287.70">
    <property type="match status" value="1"/>
</dbReference>
<evidence type="ECO:0000256" key="11">
    <source>
        <dbReference type="ARBA" id="ARBA00023286"/>
    </source>
</evidence>
<keyword evidence="4" id="KW-1003">Cell membrane</keyword>
<dbReference type="PANTHER" id="PTHR42643:SF24">
    <property type="entry name" value="IONOTROPIC RECEPTOR 60A"/>
    <property type="match status" value="1"/>
</dbReference>
<keyword evidence="5 13" id="KW-0812">Transmembrane</keyword>
<name>A0A067R047_ZOONE</name>
<keyword evidence="9" id="KW-0675">Receptor</keyword>
<protein>
    <recommendedName>
        <fullName evidence="15">Ionotropic glutamate receptor L-glutamate and glycine-binding domain-containing protein</fullName>
    </recommendedName>
</protein>
<evidence type="ECO:0000256" key="4">
    <source>
        <dbReference type="ARBA" id="ARBA00022475"/>
    </source>
</evidence>
<keyword evidence="17" id="KW-1185">Reference proteome</keyword>
<dbReference type="Gene3D" id="3.40.190.10">
    <property type="entry name" value="Periplasmic binding protein-like II"/>
    <property type="match status" value="1"/>
</dbReference>
<reference evidence="16 17" key="1">
    <citation type="journal article" date="2014" name="Nat. Commun.">
        <title>Molecular traces of alternative social organization in a termite genome.</title>
        <authorList>
            <person name="Terrapon N."/>
            <person name="Li C."/>
            <person name="Robertson H.M."/>
            <person name="Ji L."/>
            <person name="Meng X."/>
            <person name="Booth W."/>
            <person name="Chen Z."/>
            <person name="Childers C.P."/>
            <person name="Glastad K.M."/>
            <person name="Gokhale K."/>
            <person name="Gowin J."/>
            <person name="Gronenberg W."/>
            <person name="Hermansen R.A."/>
            <person name="Hu H."/>
            <person name="Hunt B.G."/>
            <person name="Huylmans A.K."/>
            <person name="Khalil S.M."/>
            <person name="Mitchell R.D."/>
            <person name="Munoz-Torres M.C."/>
            <person name="Mustard J.A."/>
            <person name="Pan H."/>
            <person name="Reese J.T."/>
            <person name="Scharf M.E."/>
            <person name="Sun F."/>
            <person name="Vogel H."/>
            <person name="Xiao J."/>
            <person name="Yang W."/>
            <person name="Yang Z."/>
            <person name="Yang Z."/>
            <person name="Zhou J."/>
            <person name="Zhu J."/>
            <person name="Brent C.S."/>
            <person name="Elsik C.G."/>
            <person name="Goodisman M.A."/>
            <person name="Liberles D.A."/>
            <person name="Roe R.M."/>
            <person name="Vargo E.L."/>
            <person name="Vilcinskas A."/>
            <person name="Wang J."/>
            <person name="Bornberg-Bauer E."/>
            <person name="Korb J."/>
            <person name="Zhang G."/>
            <person name="Liebig J."/>
        </authorList>
    </citation>
    <scope>NUCLEOTIDE SEQUENCE [LARGE SCALE GENOMIC DNA]</scope>
    <source>
        <tissue evidence="16">Whole organism</tissue>
    </source>
</reference>
<keyword evidence="12" id="KW-0407">Ion channel</keyword>
<dbReference type="AlphaFoldDB" id="A0A067R047"/>